<protein>
    <submittedName>
        <fullName evidence="2">Uncharacterized protein</fullName>
    </submittedName>
</protein>
<feature type="region of interest" description="Disordered" evidence="1">
    <location>
        <begin position="37"/>
        <end position="67"/>
    </location>
</feature>
<feature type="region of interest" description="Disordered" evidence="1">
    <location>
        <begin position="247"/>
        <end position="278"/>
    </location>
</feature>
<feature type="compositionally biased region" description="Low complexity" evidence="1">
    <location>
        <begin position="266"/>
        <end position="278"/>
    </location>
</feature>
<dbReference type="InParanoid" id="A0A369JDN9"/>
<name>A0A369JDN9_HYPMA</name>
<dbReference type="EMBL" id="LUEZ02000071">
    <property type="protein sequence ID" value="RDB19988.1"/>
    <property type="molecule type" value="Genomic_DNA"/>
</dbReference>
<dbReference type="Proteomes" id="UP000076154">
    <property type="component" value="Unassembled WGS sequence"/>
</dbReference>
<organism evidence="2 3">
    <name type="scientific">Hypsizygus marmoreus</name>
    <name type="common">White beech mushroom</name>
    <name type="synonym">Agaricus marmoreus</name>
    <dbReference type="NCBI Taxonomy" id="39966"/>
    <lineage>
        <taxon>Eukaryota</taxon>
        <taxon>Fungi</taxon>
        <taxon>Dikarya</taxon>
        <taxon>Basidiomycota</taxon>
        <taxon>Agaricomycotina</taxon>
        <taxon>Agaricomycetes</taxon>
        <taxon>Agaricomycetidae</taxon>
        <taxon>Agaricales</taxon>
        <taxon>Tricholomatineae</taxon>
        <taxon>Lyophyllaceae</taxon>
        <taxon>Hypsizygus</taxon>
    </lineage>
</organism>
<dbReference type="OrthoDB" id="4121058at2759"/>
<evidence type="ECO:0000313" key="3">
    <source>
        <dbReference type="Proteomes" id="UP000076154"/>
    </source>
</evidence>
<feature type="compositionally biased region" description="Acidic residues" evidence="1">
    <location>
        <begin position="44"/>
        <end position="57"/>
    </location>
</feature>
<evidence type="ECO:0000313" key="2">
    <source>
        <dbReference type="EMBL" id="RDB19988.1"/>
    </source>
</evidence>
<comment type="caution">
    <text evidence="2">The sequence shown here is derived from an EMBL/GenBank/DDBJ whole genome shotgun (WGS) entry which is preliminary data.</text>
</comment>
<gene>
    <name evidence="2" type="ORF">Hypma_013076</name>
</gene>
<keyword evidence="3" id="KW-1185">Reference proteome</keyword>
<accession>A0A369JDN9</accession>
<dbReference type="AlphaFoldDB" id="A0A369JDN9"/>
<sequence>MSKSTERIRSQDKKWEKEETAVLQEFADLGVVIREDIIRRDEGGSEEEDTSDEDEDEPRQKRTLDTQIPALKKALMKEMDKDPKFSPAKIKRADRLSNTRDYEGKYHIISPYFRKEWRDHWRKANLSLKMSPSPGGSHLWGAFHFGVFSGNFRSSGLPPRKVGEVVHFEWRGREEEEGDIIMNDDLTGSITFLGDGRIRGVMNWTEGEFEFVGKKVERPNVKWVNKVEGWKEQYREEGAWEEPTVKRWGGGGYSGNVARPVLSPNSDTDPGQDGSDDD</sequence>
<reference evidence="2" key="1">
    <citation type="submission" date="2018-04" db="EMBL/GenBank/DDBJ databases">
        <title>Whole genome sequencing of Hypsizygus marmoreus.</title>
        <authorList>
            <person name="Choi I.-G."/>
            <person name="Min B."/>
            <person name="Kim J.-G."/>
            <person name="Kim S."/>
            <person name="Oh Y.-L."/>
            <person name="Kong W.-S."/>
            <person name="Park H."/>
            <person name="Jeong J."/>
            <person name="Song E.-S."/>
        </authorList>
    </citation>
    <scope>NUCLEOTIDE SEQUENCE [LARGE SCALE GENOMIC DNA]</scope>
    <source>
        <strain evidence="2">51987-8</strain>
    </source>
</reference>
<proteinExistence type="predicted"/>
<evidence type="ECO:0000256" key="1">
    <source>
        <dbReference type="SAM" id="MobiDB-lite"/>
    </source>
</evidence>